<gene>
    <name evidence="7" type="ORF">KIW84_056020</name>
</gene>
<feature type="domain" description="O-methyltransferase dimerisation" evidence="6">
    <location>
        <begin position="56"/>
        <end position="143"/>
    </location>
</feature>
<feature type="active site" description="Proton acceptor" evidence="4">
    <location>
        <position position="296"/>
    </location>
</feature>
<dbReference type="Pfam" id="PF00891">
    <property type="entry name" value="Methyltransf_2"/>
    <property type="match status" value="1"/>
</dbReference>
<accession>A0A9D4X1Y6</accession>
<dbReference type="GO" id="GO:0008171">
    <property type="term" value="F:O-methyltransferase activity"/>
    <property type="evidence" value="ECO:0007669"/>
    <property type="project" value="InterPro"/>
</dbReference>
<dbReference type="Pfam" id="PF08100">
    <property type="entry name" value="Dimerisation"/>
    <property type="match status" value="1"/>
</dbReference>
<protein>
    <submittedName>
        <fullName evidence="7">Uncharacterized protein</fullName>
    </submittedName>
</protein>
<reference evidence="7 8" key="1">
    <citation type="journal article" date="2022" name="Nat. Genet.">
        <title>Improved pea reference genome and pan-genome highlight genomic features and evolutionary characteristics.</title>
        <authorList>
            <person name="Yang T."/>
            <person name="Liu R."/>
            <person name="Luo Y."/>
            <person name="Hu S."/>
            <person name="Wang D."/>
            <person name="Wang C."/>
            <person name="Pandey M.K."/>
            <person name="Ge S."/>
            <person name="Xu Q."/>
            <person name="Li N."/>
            <person name="Li G."/>
            <person name="Huang Y."/>
            <person name="Saxena R.K."/>
            <person name="Ji Y."/>
            <person name="Li M."/>
            <person name="Yan X."/>
            <person name="He Y."/>
            <person name="Liu Y."/>
            <person name="Wang X."/>
            <person name="Xiang C."/>
            <person name="Varshney R.K."/>
            <person name="Ding H."/>
            <person name="Gao S."/>
            <person name="Zong X."/>
        </authorList>
    </citation>
    <scope>NUCLEOTIDE SEQUENCE [LARGE SCALE GENOMIC DNA]</scope>
    <source>
        <strain evidence="7 8">cv. Zhongwan 6</strain>
    </source>
</reference>
<dbReference type="AlphaFoldDB" id="A0A9D4X1Y6"/>
<feature type="domain" description="O-methyltransferase C-terminal" evidence="5">
    <location>
        <begin position="178"/>
        <end position="370"/>
    </location>
</feature>
<dbReference type="FunFam" id="1.10.10.10:FF:000357">
    <property type="entry name" value="Caffeic acid 3-O-methyltransferase"/>
    <property type="match status" value="1"/>
</dbReference>
<dbReference type="InterPro" id="IPR001077">
    <property type="entry name" value="COMT_C"/>
</dbReference>
<dbReference type="Gene3D" id="3.40.50.150">
    <property type="entry name" value="Vaccinia Virus protein VP39"/>
    <property type="match status" value="1"/>
</dbReference>
<organism evidence="7 8">
    <name type="scientific">Pisum sativum</name>
    <name type="common">Garden pea</name>
    <name type="synonym">Lathyrus oleraceus</name>
    <dbReference type="NCBI Taxonomy" id="3888"/>
    <lineage>
        <taxon>Eukaryota</taxon>
        <taxon>Viridiplantae</taxon>
        <taxon>Streptophyta</taxon>
        <taxon>Embryophyta</taxon>
        <taxon>Tracheophyta</taxon>
        <taxon>Spermatophyta</taxon>
        <taxon>Magnoliopsida</taxon>
        <taxon>eudicotyledons</taxon>
        <taxon>Gunneridae</taxon>
        <taxon>Pentapetalae</taxon>
        <taxon>rosids</taxon>
        <taxon>fabids</taxon>
        <taxon>Fabales</taxon>
        <taxon>Fabaceae</taxon>
        <taxon>Papilionoideae</taxon>
        <taxon>50 kb inversion clade</taxon>
        <taxon>NPAAA clade</taxon>
        <taxon>Hologalegina</taxon>
        <taxon>IRL clade</taxon>
        <taxon>Fabeae</taxon>
        <taxon>Lathyrus</taxon>
    </lineage>
</organism>
<dbReference type="PIRSF" id="PIRSF005739">
    <property type="entry name" value="O-mtase"/>
    <property type="match status" value="1"/>
</dbReference>
<dbReference type="PROSITE" id="PS51683">
    <property type="entry name" value="SAM_OMT_II"/>
    <property type="match status" value="1"/>
</dbReference>
<evidence type="ECO:0000256" key="2">
    <source>
        <dbReference type="ARBA" id="ARBA00022679"/>
    </source>
</evidence>
<dbReference type="Gramene" id="Psat05G0602000-T1">
    <property type="protein sequence ID" value="KAI5410716.1"/>
    <property type="gene ID" value="KIW84_056020"/>
</dbReference>
<dbReference type="InterPro" id="IPR016461">
    <property type="entry name" value="COMT-like"/>
</dbReference>
<dbReference type="InterPro" id="IPR036390">
    <property type="entry name" value="WH_DNA-bd_sf"/>
</dbReference>
<dbReference type="GO" id="GO:0046983">
    <property type="term" value="F:protein dimerization activity"/>
    <property type="evidence" value="ECO:0007669"/>
    <property type="project" value="InterPro"/>
</dbReference>
<keyword evidence="2" id="KW-0808">Transferase</keyword>
<evidence type="ECO:0000313" key="7">
    <source>
        <dbReference type="EMBL" id="KAI5410716.1"/>
    </source>
</evidence>
<evidence type="ECO:0000259" key="5">
    <source>
        <dbReference type="Pfam" id="PF00891"/>
    </source>
</evidence>
<evidence type="ECO:0000259" key="6">
    <source>
        <dbReference type="Pfam" id="PF08100"/>
    </source>
</evidence>
<keyword evidence="8" id="KW-1185">Reference proteome</keyword>
<dbReference type="InterPro" id="IPR012967">
    <property type="entry name" value="COMT_dimerisation"/>
</dbReference>
<name>A0A9D4X1Y6_PEA</name>
<dbReference type="InterPro" id="IPR029063">
    <property type="entry name" value="SAM-dependent_MTases_sf"/>
</dbReference>
<evidence type="ECO:0000256" key="1">
    <source>
        <dbReference type="ARBA" id="ARBA00022603"/>
    </source>
</evidence>
<dbReference type="SUPFAM" id="SSF46785">
    <property type="entry name" value="Winged helix' DNA-binding domain"/>
    <property type="match status" value="1"/>
</dbReference>
<dbReference type="Gene3D" id="1.10.10.10">
    <property type="entry name" value="Winged helix-like DNA-binding domain superfamily/Winged helix DNA-binding domain"/>
    <property type="match status" value="1"/>
</dbReference>
<comment type="caution">
    <text evidence="7">The sequence shown here is derived from an EMBL/GenBank/DDBJ whole genome shotgun (WGS) entry which is preliminary data.</text>
</comment>
<keyword evidence="1" id="KW-0489">Methyltransferase</keyword>
<keyword evidence="3" id="KW-0949">S-adenosyl-L-methionine</keyword>
<dbReference type="GO" id="GO:0008757">
    <property type="term" value="F:S-adenosylmethionine-dependent methyltransferase activity"/>
    <property type="evidence" value="ECO:0007669"/>
    <property type="project" value="UniProtKB-ARBA"/>
</dbReference>
<dbReference type="InterPro" id="IPR036388">
    <property type="entry name" value="WH-like_DNA-bd_sf"/>
</dbReference>
<dbReference type="GO" id="GO:0032259">
    <property type="term" value="P:methylation"/>
    <property type="evidence" value="ECO:0007669"/>
    <property type="project" value="UniProtKB-KW"/>
</dbReference>
<evidence type="ECO:0000256" key="3">
    <source>
        <dbReference type="ARBA" id="ARBA00022691"/>
    </source>
</evidence>
<sequence length="389" mass="43367">MLPTCIVNIKSKRSKTMGSNYENIHDLQKCSSVEGENDDGDDACLSAMLLCCGPMIYTSVLKASIELNLFEIIYKANPPCVSASYVASMLQQTTQHPQLARRLDRMLCLLASHDLLVCSARTNEEGGSERVYELSLAGKYFVNDEKNGSVALFSTFMNHPNLMEALNNFKEVLSNCDKGLYMKVHGMAVYQGIQSDPAWNHVFNRAMGDICTIEMKKILEKYKGFEGISLLVDVGGGIGQSLNMIISKYPSINGINFDLPQVIQDAPFYQGIEHVEGDMFNSVPKGDVILLKAILHNWSDENCLKVLTKCYKALPQHGKVIVVDFIMPQEIHHTKADKLITSFDNLMFLDGGVERTEKEFENLCKCSGFSSFHVVCLAFSALGVMEFYK</sequence>
<dbReference type="EMBL" id="JAMSHJ010000005">
    <property type="protein sequence ID" value="KAI5410716.1"/>
    <property type="molecule type" value="Genomic_DNA"/>
</dbReference>
<dbReference type="Proteomes" id="UP001058974">
    <property type="component" value="Chromosome 5"/>
</dbReference>
<dbReference type="SUPFAM" id="SSF53335">
    <property type="entry name" value="S-adenosyl-L-methionine-dependent methyltransferases"/>
    <property type="match status" value="1"/>
</dbReference>
<proteinExistence type="predicted"/>
<dbReference type="PANTHER" id="PTHR11746">
    <property type="entry name" value="O-METHYLTRANSFERASE"/>
    <property type="match status" value="1"/>
</dbReference>
<evidence type="ECO:0000256" key="4">
    <source>
        <dbReference type="PIRSR" id="PIRSR005739-1"/>
    </source>
</evidence>
<evidence type="ECO:0000313" key="8">
    <source>
        <dbReference type="Proteomes" id="UP001058974"/>
    </source>
</evidence>